<accession>A0A1G4K8A4</accession>
<protein>
    <submittedName>
        <fullName evidence="1">LANO_0F06018g1_1</fullName>
    </submittedName>
</protein>
<reference evidence="2" key="1">
    <citation type="submission" date="2016-03" db="EMBL/GenBank/DDBJ databases">
        <authorList>
            <person name="Devillers Hugo."/>
        </authorList>
    </citation>
    <scope>NUCLEOTIDE SEQUENCE [LARGE SCALE GENOMIC DNA]</scope>
</reference>
<gene>
    <name evidence="1" type="ORF">LANO_0F06018G</name>
</gene>
<proteinExistence type="predicted"/>
<dbReference type="EMBL" id="LT598452">
    <property type="protein sequence ID" value="SCV00264.1"/>
    <property type="molecule type" value="Genomic_DNA"/>
</dbReference>
<evidence type="ECO:0000313" key="1">
    <source>
        <dbReference type="EMBL" id="SCV00264.1"/>
    </source>
</evidence>
<name>A0A1G4K8A4_9SACH</name>
<evidence type="ECO:0000313" key="2">
    <source>
        <dbReference type="Proteomes" id="UP000189911"/>
    </source>
</evidence>
<dbReference type="Proteomes" id="UP000189911">
    <property type="component" value="Chromosome F"/>
</dbReference>
<keyword evidence="2" id="KW-1185">Reference proteome</keyword>
<dbReference type="AlphaFoldDB" id="A0A1G4K8A4"/>
<organism evidence="1 2">
    <name type="scientific">Lachancea nothofagi CBS 11611</name>
    <dbReference type="NCBI Taxonomy" id="1266666"/>
    <lineage>
        <taxon>Eukaryota</taxon>
        <taxon>Fungi</taxon>
        <taxon>Dikarya</taxon>
        <taxon>Ascomycota</taxon>
        <taxon>Saccharomycotina</taxon>
        <taxon>Saccharomycetes</taxon>
        <taxon>Saccharomycetales</taxon>
        <taxon>Saccharomycetaceae</taxon>
        <taxon>Lachancea</taxon>
    </lineage>
</organism>
<sequence length="169" mass="19196">MSFFKRLFARNKQTSHRRTEAATRDLDSEYVFVAGPEAEHDTNVGVEGVVLETRSAFAEDPAEVDVSAWEMARNWTKRGPEKVTVPVTSSKSQRLAQRIETIRKMRGSNRTVVANASASNDNSDRRAACSVLEYNDVSMDEETECLFDDKWNRKTKVESRRDRLSKFGA</sequence>
<dbReference type="OrthoDB" id="4032376at2759"/>